<dbReference type="PANTHER" id="PTHR35175:SF2">
    <property type="entry name" value="DUF1289 DOMAIN-CONTAINING PROTEIN"/>
    <property type="match status" value="1"/>
</dbReference>
<name>A0A7U5S8T8_VIBAN</name>
<evidence type="ECO:0000313" key="2">
    <source>
        <dbReference type="Proteomes" id="UP000256923"/>
    </source>
</evidence>
<accession>A0A7U5S8T8</accession>
<gene>
    <name evidence="1" type="ORF">DYL72_18735</name>
</gene>
<sequence>MVHLISDCTHLIRCPKLVVRIKDPKSPCIRQCCLDEMDICLGCFRSLNEIIDWHSSTIIEKNKILIACRQRRELAQKSRF</sequence>
<dbReference type="EMBL" id="CP034673">
    <property type="protein sequence ID" value="AZS26976.1"/>
    <property type="molecule type" value="Genomic_DNA"/>
</dbReference>
<dbReference type="AlphaFoldDB" id="A0A7U5S8T8"/>
<protein>
    <submittedName>
        <fullName evidence="1">DUF1289 domain-containing protein</fullName>
    </submittedName>
</protein>
<proteinExistence type="predicted"/>
<dbReference type="Proteomes" id="UP000256923">
    <property type="component" value="Chromosome 2"/>
</dbReference>
<dbReference type="PANTHER" id="PTHR35175">
    <property type="entry name" value="DUF1289 DOMAIN-CONTAINING PROTEIN"/>
    <property type="match status" value="1"/>
</dbReference>
<evidence type="ECO:0000313" key="1">
    <source>
        <dbReference type="EMBL" id="AZS26976.1"/>
    </source>
</evidence>
<organism evidence="1 2">
    <name type="scientific">Vibrio anguillarum</name>
    <name type="common">Listonella anguillarum</name>
    <dbReference type="NCBI Taxonomy" id="55601"/>
    <lineage>
        <taxon>Bacteria</taxon>
        <taxon>Pseudomonadati</taxon>
        <taxon>Pseudomonadota</taxon>
        <taxon>Gammaproteobacteria</taxon>
        <taxon>Vibrionales</taxon>
        <taxon>Vibrionaceae</taxon>
        <taxon>Vibrio</taxon>
    </lineage>
</organism>
<dbReference type="InterPro" id="IPR010710">
    <property type="entry name" value="DUF1289"/>
</dbReference>
<reference evidence="1 2" key="1">
    <citation type="submission" date="2018-12" db="EMBL/GenBank/DDBJ databases">
        <title>Characterization and Draft Genome of Vibrio anguillarum J360 Marine Pathogen Isolated from an Outbreak in Lumpfish (Cyclopterus lumpus).</title>
        <authorList>
            <person name="Vasquez J.I."/>
            <person name="Cao T."/>
            <person name="Chakraborty S."/>
            <person name="Gnanagobal H."/>
            <person name="Wescot J."/>
            <person name="Boyce D."/>
            <person name="Santander J."/>
        </authorList>
    </citation>
    <scope>NUCLEOTIDE SEQUENCE [LARGE SCALE GENOMIC DNA]</scope>
    <source>
        <strain evidence="1 2">J360</strain>
    </source>
</reference>
<dbReference type="Pfam" id="PF06945">
    <property type="entry name" value="DUF1289"/>
    <property type="match status" value="1"/>
</dbReference>